<evidence type="ECO:0000256" key="8">
    <source>
        <dbReference type="ARBA" id="ARBA00023136"/>
    </source>
</evidence>
<dbReference type="Pfam" id="PF00002">
    <property type="entry name" value="7tm_2"/>
    <property type="match status" value="1"/>
</dbReference>
<evidence type="ECO:0000256" key="7">
    <source>
        <dbReference type="ARBA" id="ARBA00023040"/>
    </source>
</evidence>
<keyword evidence="8 14" id="KW-0472">Membrane</keyword>
<keyword evidence="17" id="KW-1185">Reference proteome</keyword>
<evidence type="ECO:0000256" key="12">
    <source>
        <dbReference type="ARBA" id="ARBA00023224"/>
    </source>
</evidence>
<organism evidence="17 18">
    <name type="scientific">Dipodomys ordii</name>
    <name type="common">Ord's kangaroo rat</name>
    <dbReference type="NCBI Taxonomy" id="10020"/>
    <lineage>
        <taxon>Eukaryota</taxon>
        <taxon>Metazoa</taxon>
        <taxon>Chordata</taxon>
        <taxon>Craniata</taxon>
        <taxon>Vertebrata</taxon>
        <taxon>Euteleostomi</taxon>
        <taxon>Mammalia</taxon>
        <taxon>Eutheria</taxon>
        <taxon>Euarchontoglires</taxon>
        <taxon>Glires</taxon>
        <taxon>Rodentia</taxon>
        <taxon>Castorimorpha</taxon>
        <taxon>Heteromyidae</taxon>
        <taxon>Dipodomyinae</taxon>
        <taxon>Dipodomys</taxon>
    </lineage>
</organism>
<dbReference type="PANTHER" id="PTHR45620:SF22">
    <property type="entry name" value="VASOACTIVE INTESTINAL POLYPEPTIDE RECEPTOR 2"/>
    <property type="match status" value="1"/>
</dbReference>
<keyword evidence="12" id="KW-0807">Transducer</keyword>
<evidence type="ECO:0000256" key="2">
    <source>
        <dbReference type="ARBA" id="ARBA00005314"/>
    </source>
</evidence>
<feature type="transmembrane region" description="Helical" evidence="14">
    <location>
        <begin position="174"/>
        <end position="192"/>
    </location>
</feature>
<dbReference type="GO" id="GO:0007166">
    <property type="term" value="P:cell surface receptor signaling pathway"/>
    <property type="evidence" value="ECO:0007669"/>
    <property type="project" value="InterPro"/>
</dbReference>
<dbReference type="GeneID" id="105998814"/>
<proteinExistence type="inferred from homology"/>
<dbReference type="Pfam" id="PF02793">
    <property type="entry name" value="HRM"/>
    <property type="match status" value="1"/>
</dbReference>
<dbReference type="Gene3D" id="1.20.1070.10">
    <property type="entry name" value="Rhodopsin 7-helix transmembrane proteins"/>
    <property type="match status" value="1"/>
</dbReference>
<accession>A0A1S3GJW9</accession>
<dbReference type="PROSITE" id="PS50261">
    <property type="entry name" value="G_PROTEIN_RECEP_F2_4"/>
    <property type="match status" value="1"/>
</dbReference>
<dbReference type="InterPro" id="IPR017981">
    <property type="entry name" value="GPCR_2-like_7TM"/>
</dbReference>
<sequence>MTSHRINLAHRDASISFNLEQVNSIHPECRFHLEIQEEETKCAELLSTQPKSHRACRGVWDNITCWRPADVGETVTVPCPKVFSNFYSKPGNISKNCTSDGWSDTFPDFMDACGFNDPDDDNKCMQSSPAPQGLRRQDQPASELNKQPVLRQACACCSSVEQHRLVKLHCTRNYIHLNLFLSFILRAISVLVKDSILYSSSGTWHCPDQPSSWVGCKLSLVFFQYCIMANFYWLLVEGLYLHTLLVAIFPPSRCFLAYLLIGWAAPTVGNQRGEGPEEEQVTGAVCPEPALWQPHVVVASVALVALVASVALVVWVVSMASVASVPEASARLVRGVPRPHPGRQARRTPTPHRPGAGTHRASPTVQVNFFLFISIVRILLQKLTSPDVGGNDQPQYSAQGGRRALGGPPAVLTSRASSHWHAHPQVQCELKRRWRGLCPTQPGSRDYRLHSWSMSRNGSESALQMHRGSRAPSLLQTETSVL</sequence>
<dbReference type="InterPro" id="IPR001879">
    <property type="entry name" value="GPCR_2_extracellular_dom"/>
</dbReference>
<dbReference type="InterPro" id="IPR002284">
    <property type="entry name" value="GPCR_2_VIP_rcpt_2"/>
</dbReference>
<feature type="domain" description="G-protein coupled receptors family 2 profile 2" evidence="16">
    <location>
        <begin position="167"/>
        <end position="268"/>
    </location>
</feature>
<dbReference type="InterPro" id="IPR050332">
    <property type="entry name" value="GPCR_2"/>
</dbReference>
<feature type="transmembrane region" description="Helical" evidence="14">
    <location>
        <begin position="297"/>
        <end position="317"/>
    </location>
</feature>
<evidence type="ECO:0000256" key="5">
    <source>
        <dbReference type="ARBA" id="ARBA00022729"/>
    </source>
</evidence>
<dbReference type="Gene3D" id="4.10.1240.10">
    <property type="entry name" value="GPCR, family 2, extracellular hormone receptor domain"/>
    <property type="match status" value="1"/>
</dbReference>
<gene>
    <name evidence="18" type="primary">Vipr2</name>
</gene>
<dbReference type="GO" id="GO:0004999">
    <property type="term" value="F:vasoactive intestinal polypeptide receptor activity"/>
    <property type="evidence" value="ECO:0007669"/>
    <property type="project" value="InterPro"/>
</dbReference>
<feature type="region of interest" description="Disordered" evidence="13">
    <location>
        <begin position="458"/>
        <end position="482"/>
    </location>
</feature>
<keyword evidence="3" id="KW-1003">Cell membrane</keyword>
<dbReference type="OrthoDB" id="5967113at2759"/>
<dbReference type="CTD" id="7434"/>
<keyword evidence="6 14" id="KW-1133">Transmembrane helix</keyword>
<feature type="transmembrane region" description="Helical" evidence="14">
    <location>
        <begin position="212"/>
        <end position="232"/>
    </location>
</feature>
<reference evidence="18" key="1">
    <citation type="submission" date="2025-08" db="UniProtKB">
        <authorList>
            <consortium name="RefSeq"/>
        </authorList>
    </citation>
    <scope>IDENTIFICATION</scope>
    <source>
        <tissue evidence="18">Kidney</tissue>
    </source>
</reference>
<comment type="subcellular location">
    <subcellularLocation>
        <location evidence="1">Cell membrane</location>
        <topology evidence="1">Multi-pass membrane protein</topology>
    </subcellularLocation>
</comment>
<dbReference type="GO" id="GO:0007188">
    <property type="term" value="P:adenylate cyclase-modulating G protein-coupled receptor signaling pathway"/>
    <property type="evidence" value="ECO:0007669"/>
    <property type="project" value="TreeGrafter"/>
</dbReference>
<dbReference type="GO" id="GO:0017046">
    <property type="term" value="F:peptide hormone binding"/>
    <property type="evidence" value="ECO:0007669"/>
    <property type="project" value="TreeGrafter"/>
</dbReference>
<dbReference type="FunFam" id="4.10.1240.10:FF:000015">
    <property type="entry name" value="Vasoactive intestinal polypeptide receptor 2"/>
    <property type="match status" value="1"/>
</dbReference>
<dbReference type="GO" id="GO:0008528">
    <property type="term" value="F:G protein-coupled peptide receptor activity"/>
    <property type="evidence" value="ECO:0007669"/>
    <property type="project" value="TreeGrafter"/>
</dbReference>
<evidence type="ECO:0000256" key="10">
    <source>
        <dbReference type="ARBA" id="ARBA00023170"/>
    </source>
</evidence>
<dbReference type="PROSITE" id="PS00649">
    <property type="entry name" value="G_PROTEIN_RECEP_F2_1"/>
    <property type="match status" value="1"/>
</dbReference>
<dbReference type="PANTHER" id="PTHR45620">
    <property type="entry name" value="PDF RECEPTOR-LIKE PROTEIN-RELATED"/>
    <property type="match status" value="1"/>
</dbReference>
<feature type="transmembrane region" description="Helical" evidence="14">
    <location>
        <begin position="239"/>
        <end position="261"/>
    </location>
</feature>
<dbReference type="InParanoid" id="A0A1S3GJW9"/>
<evidence type="ECO:0000256" key="9">
    <source>
        <dbReference type="ARBA" id="ARBA00023157"/>
    </source>
</evidence>
<comment type="similarity">
    <text evidence="2">Belongs to the G-protein coupled receptor 2 family.</text>
</comment>
<feature type="domain" description="G-protein coupled receptors family 2 profile 1" evidence="15">
    <location>
        <begin position="41"/>
        <end position="117"/>
    </location>
</feature>
<dbReference type="PROSITE" id="PS50227">
    <property type="entry name" value="G_PROTEIN_RECEP_F2_3"/>
    <property type="match status" value="1"/>
</dbReference>
<evidence type="ECO:0000256" key="13">
    <source>
        <dbReference type="SAM" id="MobiDB-lite"/>
    </source>
</evidence>
<dbReference type="GO" id="GO:0005886">
    <property type="term" value="C:plasma membrane"/>
    <property type="evidence" value="ECO:0007669"/>
    <property type="project" value="UniProtKB-SubCell"/>
</dbReference>
<evidence type="ECO:0000256" key="3">
    <source>
        <dbReference type="ARBA" id="ARBA00022475"/>
    </source>
</evidence>
<evidence type="ECO:0000256" key="6">
    <source>
        <dbReference type="ARBA" id="ARBA00022989"/>
    </source>
</evidence>
<dbReference type="SUPFAM" id="SSF111418">
    <property type="entry name" value="Hormone receptor domain"/>
    <property type="match status" value="1"/>
</dbReference>
<evidence type="ECO:0000259" key="15">
    <source>
        <dbReference type="PROSITE" id="PS50227"/>
    </source>
</evidence>
<dbReference type="PRINTS" id="PR00491">
    <property type="entry name" value="VASOACTVEIPR"/>
</dbReference>
<protein>
    <submittedName>
        <fullName evidence="18">Vasoactive intestinal polypeptide receptor 2</fullName>
    </submittedName>
</protein>
<feature type="region of interest" description="Disordered" evidence="13">
    <location>
        <begin position="334"/>
        <end position="360"/>
    </location>
</feature>
<dbReference type="RefSeq" id="XP_012889091.1">
    <property type="nucleotide sequence ID" value="XM_013033637.1"/>
</dbReference>
<keyword evidence="5" id="KW-0732">Signal</keyword>
<keyword evidence="11" id="KW-0325">Glycoprotein</keyword>
<name>A0A1S3GJW9_DIPOR</name>
<dbReference type="PRINTS" id="PR01155">
    <property type="entry name" value="VIP2RECEPTOR"/>
</dbReference>
<dbReference type="PRINTS" id="PR00249">
    <property type="entry name" value="GPCRSECRETIN"/>
</dbReference>
<dbReference type="InterPro" id="IPR017983">
    <property type="entry name" value="GPCR_2_secretin-like_CS"/>
</dbReference>
<evidence type="ECO:0000256" key="14">
    <source>
        <dbReference type="SAM" id="Phobius"/>
    </source>
</evidence>
<dbReference type="FunCoup" id="A0A1S3GJW9">
    <property type="interactions" value="958"/>
</dbReference>
<evidence type="ECO:0000259" key="16">
    <source>
        <dbReference type="PROSITE" id="PS50261"/>
    </source>
</evidence>
<dbReference type="InterPro" id="IPR036445">
    <property type="entry name" value="GPCR_2_extracell_dom_sf"/>
</dbReference>
<evidence type="ECO:0000256" key="11">
    <source>
        <dbReference type="ARBA" id="ARBA00023180"/>
    </source>
</evidence>
<keyword evidence="7" id="KW-0297">G-protein coupled receptor</keyword>
<evidence type="ECO:0000313" key="17">
    <source>
        <dbReference type="Proteomes" id="UP000081671"/>
    </source>
</evidence>
<dbReference type="InterPro" id="IPR001571">
    <property type="entry name" value="GPCR_2_VIP_rcpt"/>
</dbReference>
<evidence type="ECO:0000313" key="18">
    <source>
        <dbReference type="RefSeq" id="XP_012889091.1"/>
    </source>
</evidence>
<dbReference type="InterPro" id="IPR000832">
    <property type="entry name" value="GPCR_2_secretin-like"/>
</dbReference>
<keyword evidence="10 18" id="KW-0675">Receptor</keyword>
<feature type="compositionally biased region" description="Basic residues" evidence="13">
    <location>
        <begin position="340"/>
        <end position="350"/>
    </location>
</feature>
<dbReference type="Proteomes" id="UP000081671">
    <property type="component" value="Unplaced"/>
</dbReference>
<dbReference type="KEGG" id="dord:105998814"/>
<evidence type="ECO:0000256" key="1">
    <source>
        <dbReference type="ARBA" id="ARBA00004651"/>
    </source>
</evidence>
<dbReference type="SMART" id="SM00008">
    <property type="entry name" value="HormR"/>
    <property type="match status" value="1"/>
</dbReference>
<evidence type="ECO:0000256" key="4">
    <source>
        <dbReference type="ARBA" id="ARBA00022692"/>
    </source>
</evidence>
<keyword evidence="9" id="KW-1015">Disulfide bond</keyword>
<keyword evidence="4 14" id="KW-0812">Transmembrane</keyword>
<dbReference type="AlphaFoldDB" id="A0A1S3GJW9"/>